<dbReference type="GO" id="GO:0017004">
    <property type="term" value="P:cytochrome complex assembly"/>
    <property type="evidence" value="ECO:0007669"/>
    <property type="project" value="UniProtKB-KW"/>
</dbReference>
<sequence length="318" mass="35461">MGVLQLLASLKLTLVILLLLGVSVTLAYFSAVRTSPGLVLSLGLLAVNLLASIATNAKFRRQTPLLVFHLALLVIVLLVALGRMTYLKGQTEVVAGEEFAGQLSLMEAGPWHDGGIERVRFTNLGFRIPYGPDLRRLSTENRVRWVAPDGRVQEQTIGDHRPLVISHYRFYANWNKGFTLLFRWHPVGGAPVAGAVNLPGYPANSRQAQRWSLPGTDRSVWALLQFDEELIPESGGEFRLPSRHEVILRTEDQRWVLMPGGHIDLPQGRLEYLGLSTWMGYSVSYDRTLPWLLAAAVLAVLALAWHFQAKFAARPWNP</sequence>
<gene>
    <name evidence="7" type="ORF">DENOEST_0556</name>
</gene>
<feature type="domain" description="ResB-like" evidence="6">
    <location>
        <begin position="63"/>
        <end position="171"/>
    </location>
</feature>
<keyword evidence="3" id="KW-0201">Cytochrome c-type biogenesis</keyword>
<dbReference type="KEGG" id="doe:DENOEST_0556"/>
<dbReference type="EMBL" id="LR778301">
    <property type="protein sequence ID" value="CAB1367721.1"/>
    <property type="molecule type" value="Genomic_DNA"/>
</dbReference>
<evidence type="ECO:0000259" key="6">
    <source>
        <dbReference type="Pfam" id="PF05140"/>
    </source>
</evidence>
<keyword evidence="2" id="KW-0812">Transmembrane</keyword>
<keyword evidence="8" id="KW-1185">Reference proteome</keyword>
<evidence type="ECO:0000256" key="5">
    <source>
        <dbReference type="ARBA" id="ARBA00023136"/>
    </source>
</evidence>
<proteinExistence type="predicted"/>
<keyword evidence="5" id="KW-0472">Membrane</keyword>
<evidence type="ECO:0000313" key="8">
    <source>
        <dbReference type="Proteomes" id="UP000515733"/>
    </source>
</evidence>
<evidence type="ECO:0000256" key="3">
    <source>
        <dbReference type="ARBA" id="ARBA00022748"/>
    </source>
</evidence>
<dbReference type="InterPro" id="IPR007816">
    <property type="entry name" value="ResB-like_domain"/>
</dbReference>
<accession>A0A6S6XP36</accession>
<organism evidence="7 8">
    <name type="scientific">Denitratisoma oestradiolicum</name>
    <dbReference type="NCBI Taxonomy" id="311182"/>
    <lineage>
        <taxon>Bacteria</taxon>
        <taxon>Pseudomonadati</taxon>
        <taxon>Pseudomonadota</taxon>
        <taxon>Betaproteobacteria</taxon>
        <taxon>Nitrosomonadales</taxon>
        <taxon>Sterolibacteriaceae</taxon>
        <taxon>Denitratisoma</taxon>
    </lineage>
</organism>
<dbReference type="RefSeq" id="WP_145770634.1">
    <property type="nucleotide sequence ID" value="NZ_LR778301.1"/>
</dbReference>
<reference evidence="7 8" key="1">
    <citation type="submission" date="2020-03" db="EMBL/GenBank/DDBJ databases">
        <authorList>
            <consortium name="Genoscope - CEA"/>
            <person name="William W."/>
        </authorList>
    </citation>
    <scope>NUCLEOTIDE SEQUENCE [LARGE SCALE GENOMIC DNA]</scope>
    <source>
        <strain evidence="8">DSM 16959</strain>
    </source>
</reference>
<dbReference type="Proteomes" id="UP000515733">
    <property type="component" value="Chromosome"/>
</dbReference>
<dbReference type="GO" id="GO:0016020">
    <property type="term" value="C:membrane"/>
    <property type="evidence" value="ECO:0007669"/>
    <property type="project" value="UniProtKB-SubCell"/>
</dbReference>
<protein>
    <recommendedName>
        <fullName evidence="6">ResB-like domain-containing protein</fullName>
    </recommendedName>
</protein>
<dbReference type="Pfam" id="PF05140">
    <property type="entry name" value="ResB"/>
    <property type="match status" value="1"/>
</dbReference>
<dbReference type="AlphaFoldDB" id="A0A6S6XP36"/>
<comment type="subcellular location">
    <subcellularLocation>
        <location evidence="1">Membrane</location>
        <topology evidence="1">Multi-pass membrane protein</topology>
    </subcellularLocation>
</comment>
<evidence type="ECO:0000256" key="1">
    <source>
        <dbReference type="ARBA" id="ARBA00004141"/>
    </source>
</evidence>
<dbReference type="OrthoDB" id="8770555at2"/>
<name>A0A6S6XP36_9PROT</name>
<keyword evidence="4" id="KW-1133">Transmembrane helix</keyword>
<evidence type="ECO:0000256" key="4">
    <source>
        <dbReference type="ARBA" id="ARBA00022989"/>
    </source>
</evidence>
<evidence type="ECO:0000256" key="2">
    <source>
        <dbReference type="ARBA" id="ARBA00022692"/>
    </source>
</evidence>
<evidence type="ECO:0000313" key="7">
    <source>
        <dbReference type="EMBL" id="CAB1367721.1"/>
    </source>
</evidence>